<dbReference type="AlphaFoldDB" id="A0A9W6YVR7"/>
<keyword evidence="3 7" id="KW-0812">Transmembrane</keyword>
<dbReference type="GO" id="GO:0016020">
    <property type="term" value="C:membrane"/>
    <property type="evidence" value="ECO:0007669"/>
    <property type="project" value="UniProtKB-SubCell"/>
</dbReference>
<evidence type="ECO:0000259" key="10">
    <source>
        <dbReference type="PROSITE" id="PS50866"/>
    </source>
</evidence>
<evidence type="ECO:0000256" key="7">
    <source>
        <dbReference type="RuleBase" id="RU003827"/>
    </source>
</evidence>
<evidence type="ECO:0000256" key="8">
    <source>
        <dbReference type="SAM" id="Phobius"/>
    </source>
</evidence>
<proteinExistence type="inferred from homology"/>
<evidence type="ECO:0000256" key="9">
    <source>
        <dbReference type="SAM" id="SignalP"/>
    </source>
</evidence>
<evidence type="ECO:0000313" key="12">
    <source>
        <dbReference type="Proteomes" id="UP001165063"/>
    </source>
</evidence>
<gene>
    <name evidence="11" type="ORF">Amon01_000585300</name>
</gene>
<organism evidence="11 12">
    <name type="scientific">Ambrosiozyma monospora</name>
    <name type="common">Yeast</name>
    <name type="synonym">Endomycopsis monosporus</name>
    <dbReference type="NCBI Taxonomy" id="43982"/>
    <lineage>
        <taxon>Eukaryota</taxon>
        <taxon>Fungi</taxon>
        <taxon>Dikarya</taxon>
        <taxon>Ascomycota</taxon>
        <taxon>Saccharomycotina</taxon>
        <taxon>Pichiomycetes</taxon>
        <taxon>Pichiales</taxon>
        <taxon>Pichiaceae</taxon>
        <taxon>Ambrosiozyma</taxon>
    </lineage>
</organism>
<dbReference type="InterPro" id="IPR009038">
    <property type="entry name" value="GOLD_dom"/>
</dbReference>
<feature type="chain" id="PRO_5040837741" evidence="9">
    <location>
        <begin position="23"/>
        <end position="216"/>
    </location>
</feature>
<dbReference type="PROSITE" id="PS50866">
    <property type="entry name" value="GOLD"/>
    <property type="match status" value="1"/>
</dbReference>
<dbReference type="InterPro" id="IPR015720">
    <property type="entry name" value="Emp24-like"/>
</dbReference>
<evidence type="ECO:0000313" key="11">
    <source>
        <dbReference type="EMBL" id="GMG40051.1"/>
    </source>
</evidence>
<feature type="transmembrane region" description="Helical" evidence="8">
    <location>
        <begin position="187"/>
        <end position="206"/>
    </location>
</feature>
<evidence type="ECO:0000256" key="6">
    <source>
        <dbReference type="ARBA" id="ARBA00023136"/>
    </source>
</evidence>
<keyword evidence="6 8" id="KW-0472">Membrane</keyword>
<dbReference type="Proteomes" id="UP001165063">
    <property type="component" value="Unassembled WGS sequence"/>
</dbReference>
<evidence type="ECO:0000256" key="3">
    <source>
        <dbReference type="ARBA" id="ARBA00022692"/>
    </source>
</evidence>
<dbReference type="Pfam" id="PF01105">
    <property type="entry name" value="EMP24_GP25L"/>
    <property type="match status" value="1"/>
</dbReference>
<evidence type="ECO:0000256" key="4">
    <source>
        <dbReference type="ARBA" id="ARBA00022729"/>
    </source>
</evidence>
<comment type="subcellular location">
    <subcellularLocation>
        <location evidence="1 7">Membrane</location>
        <topology evidence="1 7">Single-pass type I membrane protein</topology>
    </subcellularLocation>
</comment>
<keyword evidence="4 9" id="KW-0732">Signal</keyword>
<evidence type="ECO:0000256" key="1">
    <source>
        <dbReference type="ARBA" id="ARBA00004479"/>
    </source>
</evidence>
<keyword evidence="12" id="KW-1185">Reference proteome</keyword>
<dbReference type="EMBL" id="BSXU01003415">
    <property type="protein sequence ID" value="GMG40051.1"/>
    <property type="molecule type" value="Genomic_DNA"/>
</dbReference>
<evidence type="ECO:0000256" key="2">
    <source>
        <dbReference type="ARBA" id="ARBA00007104"/>
    </source>
</evidence>
<comment type="caution">
    <text evidence="11">The sequence shown here is derived from an EMBL/GenBank/DDBJ whole genome shotgun (WGS) entry which is preliminary data.</text>
</comment>
<reference evidence="11" key="1">
    <citation type="submission" date="2023-04" db="EMBL/GenBank/DDBJ databases">
        <title>Ambrosiozyma monospora NBRC 1965.</title>
        <authorList>
            <person name="Ichikawa N."/>
            <person name="Sato H."/>
            <person name="Tonouchi N."/>
        </authorList>
    </citation>
    <scope>NUCLEOTIDE SEQUENCE</scope>
    <source>
        <strain evidence="11">NBRC 1965</strain>
    </source>
</reference>
<feature type="domain" description="GOLD" evidence="10">
    <location>
        <begin position="36"/>
        <end position="126"/>
    </location>
</feature>
<sequence length="216" mass="24644">MKYSSFLQTIISFLALINLATALRLEIPASAHNPPPKCLREFVQDRQMVVVTINTDGHQGDGQILSMTITDSLGNEYRNKRDIVGNFKVAFTAQTTSAFDICFTNELQGGYRGGNYVRDIELDIEAGAAARDWNAIQSAERLKPSEVQLRKVDEMIDEISSELDYLVKREERLRDTNESTNRRVKNFSLLIILVLVSVGVYQVYYLRNYFRSKHIL</sequence>
<dbReference type="SMART" id="SM01190">
    <property type="entry name" value="EMP24_GP25L"/>
    <property type="match status" value="1"/>
</dbReference>
<accession>A0A9W6YVR7</accession>
<feature type="signal peptide" evidence="9">
    <location>
        <begin position="1"/>
        <end position="22"/>
    </location>
</feature>
<evidence type="ECO:0000256" key="5">
    <source>
        <dbReference type="ARBA" id="ARBA00022989"/>
    </source>
</evidence>
<dbReference type="PANTHER" id="PTHR22811">
    <property type="entry name" value="TRANSMEMBRANE EMP24 DOMAIN-CONTAINING PROTEIN"/>
    <property type="match status" value="1"/>
</dbReference>
<protein>
    <submittedName>
        <fullName evidence="11">Unnamed protein product</fullName>
    </submittedName>
</protein>
<dbReference type="OrthoDB" id="759142at2759"/>
<comment type="similarity">
    <text evidence="2 7">Belongs to the EMP24/GP25L family.</text>
</comment>
<keyword evidence="5 8" id="KW-1133">Transmembrane helix</keyword>
<name>A0A9W6YVR7_AMBMO</name>